<gene>
    <name evidence="3" type="ORF">LMG27177_06313</name>
</gene>
<dbReference type="AlphaFoldDB" id="A0A6J5GXZ6"/>
<reference evidence="3 4" key="1">
    <citation type="submission" date="2020-04" db="EMBL/GenBank/DDBJ databases">
        <authorList>
            <person name="De Canck E."/>
        </authorList>
    </citation>
    <scope>NUCLEOTIDE SEQUENCE [LARGE SCALE GENOMIC DNA]</scope>
    <source>
        <strain evidence="3 4">LMG 27177</strain>
    </source>
</reference>
<dbReference type="Pfam" id="PF21006">
    <property type="entry name" value="NHase_beta_N"/>
    <property type="match status" value="1"/>
</dbReference>
<dbReference type="InterPro" id="IPR008990">
    <property type="entry name" value="Elect_transpt_acc-like_dom_sf"/>
</dbReference>
<dbReference type="Gene3D" id="1.10.472.20">
    <property type="entry name" value="Nitrile hydratase, beta subunit"/>
    <property type="match status" value="1"/>
</dbReference>
<sequence>MKPEDVLVCKSLVEFRDLEALSFPTPWSARAFGLVLAAAERKVFSLTDFQQKLIEEIAAFERQVGPIDSDEVYYSRWVAALSGLLELKGVFGDHSLMAAEEAVRAALAANAHDHDHEHGIDHADMKLSPSPINRECGQ</sequence>
<evidence type="ECO:0000256" key="1">
    <source>
        <dbReference type="SAM" id="MobiDB-lite"/>
    </source>
</evidence>
<proteinExistence type="predicted"/>
<dbReference type="SUPFAM" id="SSF50090">
    <property type="entry name" value="Electron transport accessory proteins"/>
    <property type="match status" value="1"/>
</dbReference>
<keyword evidence="4" id="KW-1185">Reference proteome</keyword>
<accession>A0A6J5GXZ6</accession>
<dbReference type="InterPro" id="IPR042262">
    <property type="entry name" value="CN_hydtase_beta_C"/>
</dbReference>
<evidence type="ECO:0000313" key="4">
    <source>
        <dbReference type="Proteomes" id="UP000494252"/>
    </source>
</evidence>
<feature type="domain" description="Nitrile hydratase beta subunit-like N-terminal" evidence="2">
    <location>
        <begin position="22"/>
        <end position="109"/>
    </location>
</feature>
<feature type="region of interest" description="Disordered" evidence="1">
    <location>
        <begin position="118"/>
        <end position="138"/>
    </location>
</feature>
<dbReference type="Proteomes" id="UP000494252">
    <property type="component" value="Unassembled WGS sequence"/>
</dbReference>
<evidence type="ECO:0000259" key="2">
    <source>
        <dbReference type="Pfam" id="PF21006"/>
    </source>
</evidence>
<dbReference type="RefSeq" id="WP_175165393.1">
    <property type="nucleotide sequence ID" value="NZ_CADIKI010000024.1"/>
</dbReference>
<dbReference type="EMBL" id="CADIKI010000024">
    <property type="protein sequence ID" value="CAB3807337.1"/>
    <property type="molecule type" value="Genomic_DNA"/>
</dbReference>
<dbReference type="InterPro" id="IPR049054">
    <property type="entry name" value="CN_hydtase_beta-like_N"/>
</dbReference>
<organism evidence="3 4">
    <name type="scientific">Paraburkholderia fynbosensis</name>
    <dbReference type="NCBI Taxonomy" id="1200993"/>
    <lineage>
        <taxon>Bacteria</taxon>
        <taxon>Pseudomonadati</taxon>
        <taxon>Pseudomonadota</taxon>
        <taxon>Betaproteobacteria</taxon>
        <taxon>Burkholderiales</taxon>
        <taxon>Burkholderiaceae</taxon>
        <taxon>Paraburkholderia</taxon>
    </lineage>
</organism>
<dbReference type="NCBIfam" id="TIGR03889">
    <property type="entry name" value="nitrile_acc"/>
    <property type="match status" value="1"/>
</dbReference>
<dbReference type="InterPro" id="IPR023808">
    <property type="entry name" value="Nitrile_Hydratase_acc_put"/>
</dbReference>
<protein>
    <recommendedName>
        <fullName evidence="2">Nitrile hydratase beta subunit-like N-terminal domain-containing protein</fullName>
    </recommendedName>
</protein>
<name>A0A6J5GXZ6_9BURK</name>
<evidence type="ECO:0000313" key="3">
    <source>
        <dbReference type="EMBL" id="CAB3807337.1"/>
    </source>
</evidence>